<feature type="region of interest" description="Disordered" evidence="1">
    <location>
        <begin position="1"/>
        <end position="57"/>
    </location>
</feature>
<dbReference type="EMBL" id="AVOT02074004">
    <property type="protein sequence ID" value="MBW0563278.1"/>
    <property type="molecule type" value="Genomic_DNA"/>
</dbReference>
<evidence type="ECO:0000313" key="2">
    <source>
        <dbReference type="EMBL" id="MBW0563278.1"/>
    </source>
</evidence>
<protein>
    <submittedName>
        <fullName evidence="2">Uncharacterized protein</fullName>
    </submittedName>
</protein>
<keyword evidence="3" id="KW-1185">Reference proteome</keyword>
<name>A0A9Q3JJH5_9BASI</name>
<accession>A0A9Q3JJH5</accession>
<sequence>MTPALEKEGPVVSTSSKPVPEVSKEKLKEPQKNHRGPKNNQGKGKGKLNWHRPYPQGYRIPKFQPSAMESVFTMARTPIKFKFKEQERMSRNLQRK</sequence>
<proteinExistence type="predicted"/>
<evidence type="ECO:0000256" key="1">
    <source>
        <dbReference type="SAM" id="MobiDB-lite"/>
    </source>
</evidence>
<reference evidence="2" key="1">
    <citation type="submission" date="2021-03" db="EMBL/GenBank/DDBJ databases">
        <title>Draft genome sequence of rust myrtle Austropuccinia psidii MF-1, a brazilian biotype.</title>
        <authorList>
            <person name="Quecine M.C."/>
            <person name="Pachon D.M.R."/>
            <person name="Bonatelli M.L."/>
            <person name="Correr F.H."/>
            <person name="Franceschini L.M."/>
            <person name="Leite T.F."/>
            <person name="Margarido G.R.A."/>
            <person name="Almeida C.A."/>
            <person name="Ferrarezi J.A."/>
            <person name="Labate C.A."/>
        </authorList>
    </citation>
    <scope>NUCLEOTIDE SEQUENCE</scope>
    <source>
        <strain evidence="2">MF-1</strain>
    </source>
</reference>
<dbReference type="Proteomes" id="UP000765509">
    <property type="component" value="Unassembled WGS sequence"/>
</dbReference>
<dbReference type="AlphaFoldDB" id="A0A9Q3JJH5"/>
<organism evidence="2 3">
    <name type="scientific">Austropuccinia psidii MF-1</name>
    <dbReference type="NCBI Taxonomy" id="1389203"/>
    <lineage>
        <taxon>Eukaryota</taxon>
        <taxon>Fungi</taxon>
        <taxon>Dikarya</taxon>
        <taxon>Basidiomycota</taxon>
        <taxon>Pucciniomycotina</taxon>
        <taxon>Pucciniomycetes</taxon>
        <taxon>Pucciniales</taxon>
        <taxon>Sphaerophragmiaceae</taxon>
        <taxon>Austropuccinia</taxon>
    </lineage>
</organism>
<feature type="compositionally biased region" description="Basic and acidic residues" evidence="1">
    <location>
        <begin position="22"/>
        <end position="32"/>
    </location>
</feature>
<evidence type="ECO:0000313" key="3">
    <source>
        <dbReference type="Proteomes" id="UP000765509"/>
    </source>
</evidence>
<gene>
    <name evidence="2" type="ORF">O181_102993</name>
</gene>
<comment type="caution">
    <text evidence="2">The sequence shown here is derived from an EMBL/GenBank/DDBJ whole genome shotgun (WGS) entry which is preliminary data.</text>
</comment>